<dbReference type="KEGG" id="ype:YPO3197"/>
<dbReference type="AlphaFoldDB" id="Q74WU7"/>
<dbReference type="Proteomes" id="UP000000815">
    <property type="component" value="Chromosome"/>
</dbReference>
<gene>
    <name evidence="1" type="ordered locus">YPO3197</name>
</gene>
<accession>Q74WU7</accession>
<sequence>MKPDIGRSQPCHFSLLPRVWRRHAACHLPVKLILLMAYSILLKTYELLLCSCLPGVTRSSLSGSTKNAALYVEYKKFVEGKNLWNVKITHQ</sequence>
<dbReference type="PaxDb" id="214092-YPO3197"/>
<dbReference type="HOGENOM" id="CLU_2426318_0_0_6"/>
<evidence type="ECO:0000313" key="1">
    <source>
        <dbReference type="EMBL" id="CAL21792.1"/>
    </source>
</evidence>
<keyword evidence="2" id="KW-1185">Reference proteome</keyword>
<evidence type="ECO:0000313" key="2">
    <source>
        <dbReference type="Proteomes" id="UP000000815"/>
    </source>
</evidence>
<proteinExistence type="predicted"/>
<protein>
    <submittedName>
        <fullName evidence="1">Uncharacterized protein</fullName>
    </submittedName>
</protein>
<reference evidence="1 2" key="1">
    <citation type="journal article" date="2001" name="Nature">
        <title>Genome sequence of Yersinia pestis, the causative agent of plague.</title>
        <authorList>
            <person name="Parkhill J."/>
            <person name="Wren B.W."/>
            <person name="Thomson N.R."/>
            <person name="Titball R.W."/>
            <person name="Holden M.T.G."/>
            <person name="Prentice M.B."/>
            <person name="Sebaihia M."/>
            <person name="James K.D."/>
            <person name="Churcher C."/>
            <person name="Mungall K.L."/>
            <person name="Baker S."/>
            <person name="Basham D."/>
            <person name="Bentley S.D."/>
            <person name="Brooks K."/>
            <person name="Cerdeno-Tarraga A.M."/>
            <person name="Chillingworth T."/>
            <person name="Cronin A."/>
            <person name="Davies R.M."/>
            <person name="Davis P."/>
            <person name="Dougan G."/>
            <person name="Feltwell T."/>
            <person name="Hamlin N."/>
            <person name="Holroyd S."/>
            <person name="Jagels K."/>
            <person name="Leather S."/>
            <person name="Karlyshev A.V."/>
            <person name="Moule S."/>
            <person name="Oyston P.C.F."/>
            <person name="Quail M."/>
            <person name="Rutherford K."/>
            <person name="Simmonds M."/>
            <person name="Skelton J."/>
            <person name="Stevens K."/>
            <person name="Whitehead S."/>
            <person name="Barrell B.G."/>
        </authorList>
    </citation>
    <scope>NUCLEOTIDE SEQUENCE [LARGE SCALE GENOMIC DNA]</scope>
    <source>
        <strain evidence="2">CO-92 / Biovar Orientalis</strain>
    </source>
</reference>
<dbReference type="PIR" id="AE0388">
    <property type="entry name" value="AE0388"/>
</dbReference>
<organism evidence="1 2">
    <name type="scientific">Yersinia pestis</name>
    <dbReference type="NCBI Taxonomy" id="632"/>
    <lineage>
        <taxon>Bacteria</taxon>
        <taxon>Pseudomonadati</taxon>
        <taxon>Pseudomonadota</taxon>
        <taxon>Gammaproteobacteria</taxon>
        <taxon>Enterobacterales</taxon>
        <taxon>Yersiniaceae</taxon>
        <taxon>Yersinia</taxon>
    </lineage>
</organism>
<name>Q74WU7_YERPE</name>
<dbReference type="EMBL" id="AL590842">
    <property type="protein sequence ID" value="CAL21792.1"/>
    <property type="molecule type" value="Genomic_DNA"/>
</dbReference>